<protein>
    <submittedName>
        <fullName evidence="2">Putative secreted peptide</fullName>
    </submittedName>
</protein>
<evidence type="ECO:0000256" key="1">
    <source>
        <dbReference type="SAM" id="SignalP"/>
    </source>
</evidence>
<dbReference type="EMBL" id="GGFM01010247">
    <property type="protein sequence ID" value="MBW30998.1"/>
    <property type="molecule type" value="Transcribed_RNA"/>
</dbReference>
<accession>A0A2M3ZRK4</accession>
<organism evidence="2">
    <name type="scientific">Anopheles braziliensis</name>
    <dbReference type="NCBI Taxonomy" id="58242"/>
    <lineage>
        <taxon>Eukaryota</taxon>
        <taxon>Metazoa</taxon>
        <taxon>Ecdysozoa</taxon>
        <taxon>Arthropoda</taxon>
        <taxon>Hexapoda</taxon>
        <taxon>Insecta</taxon>
        <taxon>Pterygota</taxon>
        <taxon>Neoptera</taxon>
        <taxon>Endopterygota</taxon>
        <taxon>Diptera</taxon>
        <taxon>Nematocera</taxon>
        <taxon>Culicoidea</taxon>
        <taxon>Culicidae</taxon>
        <taxon>Anophelinae</taxon>
        <taxon>Anopheles</taxon>
    </lineage>
</organism>
<sequence>MIVWRFSGRARMIFFTSSRILLSISVSASSSTSVRMQEVFSTLLLIRCSNRPGVPTTAEQFCRFFLSTLISMPPMKLRAWNFGTSAPILLSTPSTCMATSRVGTMVSDWGKPTFGLCASAMAIAKTSVLPVPALACTSKSKKQQASGTARACMGDASV</sequence>
<evidence type="ECO:0000313" key="2">
    <source>
        <dbReference type="EMBL" id="MBW30998.1"/>
    </source>
</evidence>
<feature type="chain" id="PRO_5014817984" evidence="1">
    <location>
        <begin position="37"/>
        <end position="158"/>
    </location>
</feature>
<keyword evidence="1" id="KW-0732">Signal</keyword>
<name>A0A2M3ZRK4_9DIPT</name>
<reference evidence="2" key="1">
    <citation type="submission" date="2018-01" db="EMBL/GenBank/DDBJ databases">
        <title>An insight into the sialome of Amazonian anophelines.</title>
        <authorList>
            <person name="Ribeiro J.M."/>
            <person name="Scarpassa V."/>
            <person name="Calvo E."/>
        </authorList>
    </citation>
    <scope>NUCLEOTIDE SEQUENCE</scope>
    <source>
        <tissue evidence="2">Salivary glands</tissue>
    </source>
</reference>
<feature type="signal peptide" evidence="1">
    <location>
        <begin position="1"/>
        <end position="36"/>
    </location>
</feature>
<proteinExistence type="predicted"/>
<dbReference type="AlphaFoldDB" id="A0A2M3ZRK4"/>